<evidence type="ECO:0000313" key="2">
    <source>
        <dbReference type="Proteomes" id="UP001221757"/>
    </source>
</evidence>
<dbReference type="AlphaFoldDB" id="A0AAD7CML2"/>
<organism evidence="1 2">
    <name type="scientific">Mycena rosella</name>
    <name type="common">Pink bonnet</name>
    <name type="synonym">Agaricus rosellus</name>
    <dbReference type="NCBI Taxonomy" id="1033263"/>
    <lineage>
        <taxon>Eukaryota</taxon>
        <taxon>Fungi</taxon>
        <taxon>Dikarya</taxon>
        <taxon>Basidiomycota</taxon>
        <taxon>Agaricomycotina</taxon>
        <taxon>Agaricomycetes</taxon>
        <taxon>Agaricomycetidae</taxon>
        <taxon>Agaricales</taxon>
        <taxon>Marasmiineae</taxon>
        <taxon>Mycenaceae</taxon>
        <taxon>Mycena</taxon>
    </lineage>
</organism>
<name>A0AAD7CML2_MYCRO</name>
<protein>
    <submittedName>
        <fullName evidence="1">Uncharacterized protein</fullName>
    </submittedName>
</protein>
<sequence length="152" mass="17576">MLTITLHRSGAKAYLVDVTKLVAEMPRLIRVLNIELQEARAKHFRFEKVLTAEIFSDVYRKISDDFKGCALWLLEAGYITEEVCDLLGGLESGRDIDGRGGKWRRSRQDFLKMEMLQNRIRVQKNHTVPTYSETAVIKELDSFACGVRLRYH</sequence>
<gene>
    <name evidence="1" type="ORF">B0H17DRAFT_1147105</name>
</gene>
<dbReference type="EMBL" id="JARKIE010000335">
    <property type="protein sequence ID" value="KAJ7653457.1"/>
    <property type="molecule type" value="Genomic_DNA"/>
</dbReference>
<reference evidence="1" key="1">
    <citation type="submission" date="2023-03" db="EMBL/GenBank/DDBJ databases">
        <title>Massive genome expansion in bonnet fungi (Mycena s.s.) driven by repeated elements and novel gene families across ecological guilds.</title>
        <authorList>
            <consortium name="Lawrence Berkeley National Laboratory"/>
            <person name="Harder C.B."/>
            <person name="Miyauchi S."/>
            <person name="Viragh M."/>
            <person name="Kuo A."/>
            <person name="Thoen E."/>
            <person name="Andreopoulos B."/>
            <person name="Lu D."/>
            <person name="Skrede I."/>
            <person name="Drula E."/>
            <person name="Henrissat B."/>
            <person name="Morin E."/>
            <person name="Kohler A."/>
            <person name="Barry K."/>
            <person name="LaButti K."/>
            <person name="Morin E."/>
            <person name="Salamov A."/>
            <person name="Lipzen A."/>
            <person name="Mereny Z."/>
            <person name="Hegedus B."/>
            <person name="Baldrian P."/>
            <person name="Stursova M."/>
            <person name="Weitz H."/>
            <person name="Taylor A."/>
            <person name="Grigoriev I.V."/>
            <person name="Nagy L.G."/>
            <person name="Martin F."/>
            <person name="Kauserud H."/>
        </authorList>
    </citation>
    <scope>NUCLEOTIDE SEQUENCE</scope>
    <source>
        <strain evidence="1">CBHHK067</strain>
    </source>
</reference>
<dbReference type="Proteomes" id="UP001221757">
    <property type="component" value="Unassembled WGS sequence"/>
</dbReference>
<evidence type="ECO:0000313" key="1">
    <source>
        <dbReference type="EMBL" id="KAJ7653457.1"/>
    </source>
</evidence>
<keyword evidence="2" id="KW-1185">Reference proteome</keyword>
<comment type="caution">
    <text evidence="1">The sequence shown here is derived from an EMBL/GenBank/DDBJ whole genome shotgun (WGS) entry which is preliminary data.</text>
</comment>
<accession>A0AAD7CML2</accession>
<proteinExistence type="predicted"/>